<dbReference type="Pfam" id="PF01047">
    <property type="entry name" value="MarR"/>
    <property type="match status" value="1"/>
</dbReference>
<keyword evidence="3" id="KW-1185">Reference proteome</keyword>
<accession>A0ABT7SE77</accession>
<organism evidence="2 3">
    <name type="scientific">Cellulomonas alba</name>
    <dbReference type="NCBI Taxonomy" id="3053467"/>
    <lineage>
        <taxon>Bacteria</taxon>
        <taxon>Bacillati</taxon>
        <taxon>Actinomycetota</taxon>
        <taxon>Actinomycetes</taxon>
        <taxon>Micrococcales</taxon>
        <taxon>Cellulomonadaceae</taxon>
        <taxon>Cellulomonas</taxon>
    </lineage>
</organism>
<dbReference type="EMBL" id="JAUCGQ010000001">
    <property type="protein sequence ID" value="MDM7854488.1"/>
    <property type="molecule type" value="Genomic_DNA"/>
</dbReference>
<dbReference type="Gene3D" id="1.10.10.10">
    <property type="entry name" value="Winged helix-like DNA-binding domain superfamily/Winged helix DNA-binding domain"/>
    <property type="match status" value="1"/>
</dbReference>
<protein>
    <submittedName>
        <fullName evidence="2">MarR family transcriptional regulator</fullName>
    </submittedName>
</protein>
<dbReference type="PRINTS" id="PR00598">
    <property type="entry name" value="HTHMARR"/>
</dbReference>
<gene>
    <name evidence="2" type="ORF">QRT04_06045</name>
</gene>
<proteinExistence type="predicted"/>
<feature type="domain" description="HTH marR-type" evidence="1">
    <location>
        <begin position="9"/>
        <end position="139"/>
    </location>
</feature>
<evidence type="ECO:0000313" key="2">
    <source>
        <dbReference type="EMBL" id="MDM7854488.1"/>
    </source>
</evidence>
<dbReference type="SUPFAM" id="SSF46785">
    <property type="entry name" value="Winged helix' DNA-binding domain"/>
    <property type="match status" value="1"/>
</dbReference>
<evidence type="ECO:0000313" key="3">
    <source>
        <dbReference type="Proteomes" id="UP001529338"/>
    </source>
</evidence>
<dbReference type="Proteomes" id="UP001529338">
    <property type="component" value="Unassembled WGS sequence"/>
</dbReference>
<dbReference type="InterPro" id="IPR039422">
    <property type="entry name" value="MarR/SlyA-like"/>
</dbReference>
<dbReference type="InterPro" id="IPR036390">
    <property type="entry name" value="WH_DNA-bd_sf"/>
</dbReference>
<comment type="caution">
    <text evidence="2">The sequence shown here is derived from an EMBL/GenBank/DDBJ whole genome shotgun (WGS) entry which is preliminary data.</text>
</comment>
<dbReference type="InterPro" id="IPR036388">
    <property type="entry name" value="WH-like_DNA-bd_sf"/>
</dbReference>
<dbReference type="RefSeq" id="WP_289454262.1">
    <property type="nucleotide sequence ID" value="NZ_JAUCGQ010000001.1"/>
</dbReference>
<sequence>MDETFVALERELGLLLRRAHASSSALARRVHPDLEPSAYTLLALIAARPALRASDLAASIGVGRGTMSRQLARLGTMGLVSRRPDPDDYRGQLLELTDEGHRRLEEARDARREFVRRALAEWPAADVAELSDQLARLNADLVAELHRIDAKP</sequence>
<dbReference type="PANTHER" id="PTHR33164">
    <property type="entry name" value="TRANSCRIPTIONAL REGULATOR, MARR FAMILY"/>
    <property type="match status" value="1"/>
</dbReference>
<dbReference type="PROSITE" id="PS50995">
    <property type="entry name" value="HTH_MARR_2"/>
    <property type="match status" value="1"/>
</dbReference>
<dbReference type="InterPro" id="IPR000835">
    <property type="entry name" value="HTH_MarR-typ"/>
</dbReference>
<evidence type="ECO:0000259" key="1">
    <source>
        <dbReference type="PROSITE" id="PS50995"/>
    </source>
</evidence>
<dbReference type="PANTHER" id="PTHR33164:SF57">
    <property type="entry name" value="MARR-FAMILY TRANSCRIPTIONAL REGULATOR"/>
    <property type="match status" value="1"/>
</dbReference>
<dbReference type="SMART" id="SM00347">
    <property type="entry name" value="HTH_MARR"/>
    <property type="match status" value="1"/>
</dbReference>
<name>A0ABT7SE77_9CELL</name>
<reference evidence="2 3" key="1">
    <citation type="submission" date="2023-06" db="EMBL/GenBank/DDBJ databases">
        <title>Cellulomonas sp. MW4 Whole genome sequence.</title>
        <authorList>
            <person name="Park S."/>
        </authorList>
    </citation>
    <scope>NUCLEOTIDE SEQUENCE [LARGE SCALE GENOMIC DNA]</scope>
    <source>
        <strain evidence="2 3">MW4</strain>
    </source>
</reference>